<protein>
    <submittedName>
        <fullName evidence="1">Uncharacterized protein</fullName>
    </submittedName>
</protein>
<dbReference type="EnsemblMetazoa" id="AFUN014984-RA">
    <property type="protein sequence ID" value="AFUN014984-PA"/>
    <property type="gene ID" value="AFUN014984"/>
</dbReference>
<dbReference type="AlphaFoldDB" id="A0A182S3J3"/>
<reference evidence="1" key="1">
    <citation type="submission" date="2020-05" db="UniProtKB">
        <authorList>
            <consortium name="EnsemblMetazoa"/>
        </authorList>
    </citation>
    <scope>IDENTIFICATION</scope>
    <source>
        <strain evidence="1">FUMOZ</strain>
    </source>
</reference>
<organism evidence="1">
    <name type="scientific">Anopheles funestus</name>
    <name type="common">African malaria mosquito</name>
    <dbReference type="NCBI Taxonomy" id="62324"/>
    <lineage>
        <taxon>Eukaryota</taxon>
        <taxon>Metazoa</taxon>
        <taxon>Ecdysozoa</taxon>
        <taxon>Arthropoda</taxon>
        <taxon>Hexapoda</taxon>
        <taxon>Insecta</taxon>
        <taxon>Pterygota</taxon>
        <taxon>Neoptera</taxon>
        <taxon>Endopterygota</taxon>
        <taxon>Diptera</taxon>
        <taxon>Nematocera</taxon>
        <taxon>Culicoidea</taxon>
        <taxon>Culicidae</taxon>
        <taxon>Anophelinae</taxon>
        <taxon>Anopheles</taxon>
    </lineage>
</organism>
<accession>A0A182S3J3</accession>
<evidence type="ECO:0000313" key="1">
    <source>
        <dbReference type="EnsemblMetazoa" id="AFUN014984-PA"/>
    </source>
</evidence>
<dbReference type="VEuPathDB" id="VectorBase:AFUN014984"/>
<sequence length="54" mass="6793">MRKKNNKRIPLFERNVENFTHYEVGQHTSKFHPQRRIRHRLSIVYRLLRFLLAF</sequence>
<proteinExistence type="predicted"/>
<name>A0A182S3J3_ANOFN</name>